<evidence type="ECO:0000313" key="3">
    <source>
        <dbReference type="Proteomes" id="UP001596289"/>
    </source>
</evidence>
<keyword evidence="1" id="KW-1133">Transmembrane helix</keyword>
<organism evidence="2 3">
    <name type="scientific">Loigolactobacillus jiayinensis</name>
    <dbReference type="NCBI Taxonomy" id="2486016"/>
    <lineage>
        <taxon>Bacteria</taxon>
        <taxon>Bacillati</taxon>
        <taxon>Bacillota</taxon>
        <taxon>Bacilli</taxon>
        <taxon>Lactobacillales</taxon>
        <taxon>Lactobacillaceae</taxon>
        <taxon>Loigolactobacillus</taxon>
    </lineage>
</organism>
<dbReference type="EMBL" id="JBHSSL010000055">
    <property type="protein sequence ID" value="MFC6170886.1"/>
    <property type="molecule type" value="Genomic_DNA"/>
</dbReference>
<comment type="caution">
    <text evidence="2">The sequence shown here is derived from an EMBL/GenBank/DDBJ whole genome shotgun (WGS) entry which is preliminary data.</text>
</comment>
<keyword evidence="1" id="KW-0812">Transmembrane</keyword>
<accession>A0ABW1RFJ4</accession>
<keyword evidence="3" id="KW-1185">Reference proteome</keyword>
<name>A0ABW1RFJ4_9LACO</name>
<feature type="transmembrane region" description="Helical" evidence="1">
    <location>
        <begin position="40"/>
        <end position="60"/>
    </location>
</feature>
<evidence type="ECO:0000313" key="2">
    <source>
        <dbReference type="EMBL" id="MFC6170886.1"/>
    </source>
</evidence>
<feature type="transmembrane region" description="Helical" evidence="1">
    <location>
        <begin position="6"/>
        <end position="28"/>
    </location>
</feature>
<sequence>MVTLFVSLFYLALVLVVALVIYRIYLLVRHDQERGPQVSRYALYMAAAAMFCAIVIGAMIRK</sequence>
<reference evidence="3" key="1">
    <citation type="journal article" date="2019" name="Int. J. Syst. Evol. Microbiol.">
        <title>The Global Catalogue of Microorganisms (GCM) 10K type strain sequencing project: providing services to taxonomists for standard genome sequencing and annotation.</title>
        <authorList>
            <consortium name="The Broad Institute Genomics Platform"/>
            <consortium name="The Broad Institute Genome Sequencing Center for Infectious Disease"/>
            <person name="Wu L."/>
            <person name="Ma J."/>
        </authorList>
    </citation>
    <scope>NUCLEOTIDE SEQUENCE [LARGE SCALE GENOMIC DNA]</scope>
    <source>
        <strain evidence="3">CCM 8904</strain>
    </source>
</reference>
<dbReference type="RefSeq" id="WP_125552648.1">
    <property type="nucleotide sequence ID" value="NZ_JBHSSL010000055.1"/>
</dbReference>
<dbReference type="Proteomes" id="UP001596289">
    <property type="component" value="Unassembled WGS sequence"/>
</dbReference>
<protein>
    <submittedName>
        <fullName evidence="2">Uncharacterized protein</fullName>
    </submittedName>
</protein>
<proteinExistence type="predicted"/>
<evidence type="ECO:0000256" key="1">
    <source>
        <dbReference type="SAM" id="Phobius"/>
    </source>
</evidence>
<keyword evidence="1" id="KW-0472">Membrane</keyword>
<gene>
    <name evidence="2" type="ORF">ACFQGP_09885</name>
</gene>